<organism evidence="5 6">
    <name type="scientific">Pseudaquabacterium rugosum</name>
    <dbReference type="NCBI Taxonomy" id="2984194"/>
    <lineage>
        <taxon>Bacteria</taxon>
        <taxon>Pseudomonadati</taxon>
        <taxon>Pseudomonadota</taxon>
        <taxon>Betaproteobacteria</taxon>
        <taxon>Burkholderiales</taxon>
        <taxon>Sphaerotilaceae</taxon>
        <taxon>Pseudaquabacterium</taxon>
    </lineage>
</organism>
<name>A0ABU9BA07_9BURK</name>
<dbReference type="Gene3D" id="3.30.1370.130">
    <property type="match status" value="1"/>
</dbReference>
<evidence type="ECO:0000313" key="5">
    <source>
        <dbReference type="EMBL" id="MEK8026741.1"/>
    </source>
</evidence>
<reference evidence="5 6" key="1">
    <citation type="submission" date="2024-04" db="EMBL/GenBank/DDBJ databases">
        <title>Novel species of the genus Ideonella isolated from streams.</title>
        <authorList>
            <person name="Lu H."/>
        </authorList>
    </citation>
    <scope>NUCLEOTIDE SEQUENCE [LARGE SCALE GENOMIC DNA]</scope>
    <source>
        <strain evidence="5 6">BYS139W</strain>
    </source>
</reference>
<dbReference type="Pfam" id="PF00263">
    <property type="entry name" value="Secretin"/>
    <property type="match status" value="1"/>
</dbReference>
<dbReference type="PANTHER" id="PTHR30332:SF17">
    <property type="entry name" value="TYPE IV PILIATION SYSTEM PROTEIN DR_0774-RELATED"/>
    <property type="match status" value="1"/>
</dbReference>
<feature type="compositionally biased region" description="Low complexity" evidence="2">
    <location>
        <begin position="654"/>
        <end position="664"/>
    </location>
</feature>
<feature type="signal peptide" evidence="3">
    <location>
        <begin position="1"/>
        <end position="50"/>
    </location>
</feature>
<dbReference type="RefSeq" id="WP_341374522.1">
    <property type="nucleotide sequence ID" value="NZ_JBBUTF010000009.1"/>
</dbReference>
<dbReference type="InterPro" id="IPR004846">
    <property type="entry name" value="T2SS/T3SS_dom"/>
</dbReference>
<dbReference type="Proteomes" id="UP001368500">
    <property type="component" value="Unassembled WGS sequence"/>
</dbReference>
<feature type="compositionally biased region" description="Low complexity" evidence="2">
    <location>
        <begin position="58"/>
        <end position="71"/>
    </location>
</feature>
<dbReference type="EMBL" id="JBBUTF010000009">
    <property type="protein sequence ID" value="MEK8026741.1"/>
    <property type="molecule type" value="Genomic_DNA"/>
</dbReference>
<keyword evidence="3" id="KW-0732">Signal</keyword>
<evidence type="ECO:0000256" key="2">
    <source>
        <dbReference type="SAM" id="MobiDB-lite"/>
    </source>
</evidence>
<evidence type="ECO:0000313" key="6">
    <source>
        <dbReference type="Proteomes" id="UP001368500"/>
    </source>
</evidence>
<evidence type="ECO:0000256" key="1">
    <source>
        <dbReference type="RuleBase" id="RU004003"/>
    </source>
</evidence>
<protein>
    <recommendedName>
        <fullName evidence="4">Type II/III secretion system secretin-like domain-containing protein</fullName>
    </recommendedName>
</protein>
<comment type="similarity">
    <text evidence="1">Belongs to the bacterial secretin family.</text>
</comment>
<dbReference type="InterPro" id="IPR050810">
    <property type="entry name" value="Bact_Secretion_Sys_Channel"/>
</dbReference>
<dbReference type="PANTHER" id="PTHR30332">
    <property type="entry name" value="PROBABLE GENERAL SECRETION PATHWAY PROTEIN D"/>
    <property type="match status" value="1"/>
</dbReference>
<feature type="region of interest" description="Disordered" evidence="2">
    <location>
        <begin position="49"/>
        <end position="93"/>
    </location>
</feature>
<gene>
    <name evidence="5" type="ORF">AACH11_12285</name>
</gene>
<dbReference type="PRINTS" id="PR00811">
    <property type="entry name" value="BCTERIALGSPD"/>
</dbReference>
<evidence type="ECO:0000259" key="4">
    <source>
        <dbReference type="Pfam" id="PF00263"/>
    </source>
</evidence>
<feature type="domain" description="Type II/III secretion system secretin-like" evidence="4">
    <location>
        <begin position="446"/>
        <end position="628"/>
    </location>
</feature>
<feature type="region of interest" description="Disordered" evidence="2">
    <location>
        <begin position="645"/>
        <end position="670"/>
    </location>
</feature>
<feature type="chain" id="PRO_5046552777" description="Type II/III secretion system secretin-like domain-containing protein" evidence="3">
    <location>
        <begin position="51"/>
        <end position="670"/>
    </location>
</feature>
<accession>A0ABU9BA07</accession>
<comment type="caution">
    <text evidence="5">The sequence shown here is derived from an EMBL/GenBank/DDBJ whole genome shotgun (WGS) entry which is preliminary data.</text>
</comment>
<dbReference type="InterPro" id="IPR001775">
    <property type="entry name" value="GspD/PilQ"/>
</dbReference>
<keyword evidence="6" id="KW-1185">Reference proteome</keyword>
<proteinExistence type="inferred from homology"/>
<sequence length="670" mass="70252">MSARSLHPAAHAGTAPRGGQPAGPRPQARTRTCALACALVCTLLAPAAHADGMPDSTPAPARTRGSAARAPAAPPPASPATSPNATGSRSAATGLDSPLALDLRQASVSAALRLISETAQVNIVATPTAANREVTLYMARTTGRAALDAVTRTAGLWMRWRPASQSYMVMTAEEYQRDLALFSDERTEVLRLRHHNVISTAHVLRAMYGNRVRLQLPVEESLGEAMRTTELRRTTGAATSAGTAGTPNRTTTTTAEGATRDTRGGTTSRTAGAGGSATAGATDTGPQQLAALAAAAGGGHANQLEAALQGQDAPLYVTYNRQHNLLVLRTADERLLEQARQLITQLDLPVRQVLLEMRIIEVRLNDEFHRAFDMDLFSASPASGVATTATNQALNPLTGATSVRDANGNLLAPKVIGALGMSELFDQNSSLFQLISNRVRLRLQLLEEKGRVQTLARPLLLSSNNEPARLFIGEEVVLTTGASAQTSTGTTGATNTVVTVETEQRDIGTTLVIHPRINDDRSVTLTIDQESSERVVGGTTIPLSTGSIGDGVIQYPIDTVNTASLQVVAQARDGLTIAVGGMIKALKRKTGTNVPGLSRLPLLGELFKSEAQVDSQTELVLVITPHVLESADEAQRVSRQLGGTALSAASVHRPQAASAATPAPEADPPP</sequence>
<feature type="compositionally biased region" description="Low complexity" evidence="2">
    <location>
        <begin position="79"/>
        <end position="88"/>
    </location>
</feature>
<evidence type="ECO:0000256" key="3">
    <source>
        <dbReference type="SAM" id="SignalP"/>
    </source>
</evidence>
<feature type="region of interest" description="Disordered" evidence="2">
    <location>
        <begin position="226"/>
        <end position="283"/>
    </location>
</feature>
<feature type="region of interest" description="Disordered" evidence="2">
    <location>
        <begin position="1"/>
        <end position="27"/>
    </location>
</feature>
<feature type="compositionally biased region" description="Low complexity" evidence="2">
    <location>
        <begin position="234"/>
        <end position="257"/>
    </location>
</feature>